<organism evidence="3 4">
    <name type="scientific">Larinioides sclopetarius</name>
    <dbReference type="NCBI Taxonomy" id="280406"/>
    <lineage>
        <taxon>Eukaryota</taxon>
        <taxon>Metazoa</taxon>
        <taxon>Ecdysozoa</taxon>
        <taxon>Arthropoda</taxon>
        <taxon>Chelicerata</taxon>
        <taxon>Arachnida</taxon>
        <taxon>Araneae</taxon>
        <taxon>Araneomorphae</taxon>
        <taxon>Entelegynae</taxon>
        <taxon>Araneoidea</taxon>
        <taxon>Araneidae</taxon>
        <taxon>Larinioides</taxon>
    </lineage>
</organism>
<evidence type="ECO:0000313" key="4">
    <source>
        <dbReference type="Proteomes" id="UP001497382"/>
    </source>
</evidence>
<protein>
    <recommendedName>
        <fullName evidence="2">C2H2-type domain-containing protein</fullName>
    </recommendedName>
</protein>
<keyword evidence="4" id="KW-1185">Reference proteome</keyword>
<dbReference type="Pfam" id="PF12874">
    <property type="entry name" value="zf-met"/>
    <property type="match status" value="1"/>
</dbReference>
<dbReference type="InterPro" id="IPR013087">
    <property type="entry name" value="Znf_C2H2_type"/>
</dbReference>
<name>A0AAV2AXR3_9ARAC</name>
<dbReference type="EMBL" id="CAXIEN010000220">
    <property type="protein sequence ID" value="CAL1287673.1"/>
    <property type="molecule type" value="Genomic_DNA"/>
</dbReference>
<dbReference type="AlphaFoldDB" id="A0AAV2AXR3"/>
<evidence type="ECO:0000259" key="2">
    <source>
        <dbReference type="PROSITE" id="PS50157"/>
    </source>
</evidence>
<proteinExistence type="predicted"/>
<feature type="domain" description="C2H2-type" evidence="2">
    <location>
        <begin position="58"/>
        <end position="85"/>
    </location>
</feature>
<dbReference type="GO" id="GO:0008270">
    <property type="term" value="F:zinc ion binding"/>
    <property type="evidence" value="ECO:0007669"/>
    <property type="project" value="UniProtKB-KW"/>
</dbReference>
<dbReference type="Proteomes" id="UP001497382">
    <property type="component" value="Unassembled WGS sequence"/>
</dbReference>
<keyword evidence="1" id="KW-0863">Zinc-finger</keyword>
<sequence>MGERMAELYISNMKSSHDLDIEKNTEEGNLCDPFVNIVNEKSTDCVTSEEVDANEKSCVCETCGKTVNDRKNLMNHLSANKIEKPFSCDACKICDKTFSQNSVAELHSLSRTKADKDNMNRSLHMIISIALNSCKGDCFLGVAKSRHAEVIATASAFSEAEAYSIR</sequence>
<dbReference type="SUPFAM" id="SSF57667">
    <property type="entry name" value="beta-beta-alpha zinc fingers"/>
    <property type="match status" value="1"/>
</dbReference>
<evidence type="ECO:0000313" key="3">
    <source>
        <dbReference type="EMBL" id="CAL1287673.1"/>
    </source>
</evidence>
<evidence type="ECO:0000256" key="1">
    <source>
        <dbReference type="PROSITE-ProRule" id="PRU00042"/>
    </source>
</evidence>
<comment type="caution">
    <text evidence="3">The sequence shown here is derived from an EMBL/GenBank/DDBJ whole genome shotgun (WGS) entry which is preliminary data.</text>
</comment>
<keyword evidence="1" id="KW-0479">Metal-binding</keyword>
<dbReference type="PROSITE" id="PS50157">
    <property type="entry name" value="ZINC_FINGER_C2H2_2"/>
    <property type="match status" value="1"/>
</dbReference>
<dbReference type="Gene3D" id="3.30.160.60">
    <property type="entry name" value="Classic Zinc Finger"/>
    <property type="match status" value="1"/>
</dbReference>
<accession>A0AAV2AXR3</accession>
<gene>
    <name evidence="3" type="ORF">LARSCL_LOCUS14944</name>
</gene>
<reference evidence="3 4" key="1">
    <citation type="submission" date="2024-04" db="EMBL/GenBank/DDBJ databases">
        <authorList>
            <person name="Rising A."/>
            <person name="Reimegard J."/>
            <person name="Sonavane S."/>
            <person name="Akerstrom W."/>
            <person name="Nylinder S."/>
            <person name="Hedman E."/>
            <person name="Kallberg Y."/>
        </authorList>
    </citation>
    <scope>NUCLEOTIDE SEQUENCE [LARGE SCALE GENOMIC DNA]</scope>
</reference>
<dbReference type="InterPro" id="IPR036236">
    <property type="entry name" value="Znf_C2H2_sf"/>
</dbReference>
<keyword evidence="1" id="KW-0862">Zinc</keyword>